<feature type="compositionally biased region" description="Low complexity" evidence="2">
    <location>
        <begin position="1777"/>
        <end position="1789"/>
    </location>
</feature>
<keyword evidence="5" id="KW-0418">Kinase</keyword>
<dbReference type="SUPFAM" id="SSF47473">
    <property type="entry name" value="EF-hand"/>
    <property type="match status" value="1"/>
</dbReference>
<feature type="region of interest" description="Disordered" evidence="2">
    <location>
        <begin position="2335"/>
        <end position="2366"/>
    </location>
</feature>
<feature type="compositionally biased region" description="Basic and acidic residues" evidence="2">
    <location>
        <begin position="1761"/>
        <end position="1776"/>
    </location>
</feature>
<feature type="domain" description="Cyclic nucleotide-binding" evidence="3">
    <location>
        <begin position="2778"/>
        <end position="2898"/>
    </location>
</feature>
<dbReference type="SMART" id="SM00100">
    <property type="entry name" value="cNMP"/>
    <property type="match status" value="6"/>
</dbReference>
<gene>
    <name evidence="5" type="ORF">EBH_0086310</name>
</gene>
<dbReference type="InterPro" id="IPR014710">
    <property type="entry name" value="RmlC-like_jellyroll"/>
</dbReference>
<feature type="coiled-coil region" evidence="1">
    <location>
        <begin position="641"/>
        <end position="836"/>
    </location>
</feature>
<keyword evidence="5" id="KW-0808">Transferase</keyword>
<evidence type="ECO:0000256" key="1">
    <source>
        <dbReference type="SAM" id="Coils"/>
    </source>
</evidence>
<feature type="compositionally biased region" description="Polar residues" evidence="2">
    <location>
        <begin position="2181"/>
        <end position="2201"/>
    </location>
</feature>
<organism evidence="5 6">
    <name type="scientific">Eimeria brunetti</name>
    <dbReference type="NCBI Taxonomy" id="51314"/>
    <lineage>
        <taxon>Eukaryota</taxon>
        <taxon>Sar</taxon>
        <taxon>Alveolata</taxon>
        <taxon>Apicomplexa</taxon>
        <taxon>Conoidasida</taxon>
        <taxon>Coccidia</taxon>
        <taxon>Eucoccidiorida</taxon>
        <taxon>Eimeriorina</taxon>
        <taxon>Eimeriidae</taxon>
        <taxon>Eimeria</taxon>
    </lineage>
</organism>
<feature type="domain" description="Cyclic nucleotide-binding" evidence="3">
    <location>
        <begin position="2642"/>
        <end position="2752"/>
    </location>
</feature>
<feature type="compositionally biased region" description="Acidic residues" evidence="2">
    <location>
        <begin position="2121"/>
        <end position="2130"/>
    </location>
</feature>
<dbReference type="CDD" id="cd00038">
    <property type="entry name" value="CAP_ED"/>
    <property type="match status" value="5"/>
</dbReference>
<sequence>MQPEGSLSPPLAGAGAPSSLSGGGRAAAPKLGASASSPKARLPEARGQSVGDPAKWGVKGASSILLELEAGKREAEERNALNAKLFELGTELSKVRRVNDILEAENADLRERILHQQQEYPEVAEIRALGRRYGPELAKSISLLIDENKSLRLKLQASIRAQARLEGTATTLGTALREHEERAYARELAYAGLPEGQRPAALEPTLTASTKALPKSGQDASADQPGSPTGGNFVRRYCACSEKLQEILDCIDSQMGDYERGVWQTQINVLEEERDSLMLKTIVMRQRLAEVQARIVSDPFLAARFGVAGAAEGTVGSGRNAMMDLRDTIVQLSTAQDVNAELERRLATERNISRSWQANLRALQRELRDHLADLAVAARASGLRCDMLRGTIAQAGEAAALKEIQGFTRSEKESLRLLRLARDRIAADAHRIESYSTRVRELEQEVADLRCDMTRLDTGNTEEREEDAQLFDCDYEPCAALMGSNDVPPDTDGVVAALRTAKQLLIDREETDKVIRALEDRKRQIHEQQENMLASIEGTHSTKLEPGDSTQQYEASSAPGGLEMPPVESAIFDTQGGSESSSKTVWDALTADQARDMYRRLSVLRRIASNATIRLQEKQTASDRVEKPAPEAESPDGWQKLKQLSKDIDQREVALQQAEEAMQARTALRRAEAEHKKKLRRKEEEFEEQRRRDAMAAREEMMRQQKQYEQQLAKERDRCESIRKEMEVQAMELDLQRQLAEERIRERSQKQSLELEEELHKLRMKHRELECEMQRIKSNAEREALALKSAATEERAALSAAAQSAERKANEALKLVREKELELKEMEEKLQQSHTGGPVVTPSLYQPPQEAPKKGPVTGLKKFQAVAHKVQMGQTFSRLAKSKRAKTINPAASTRNTNASEKLVPKVSSPRSSFKKLVLGKCTSLASAFNHMDVDHSGMVKISEFANFVDDLGMNLPFSATHDLYNTLCAPHDGMLIFGDVEQPFNDADIPPEGRVTQDQFLTIAGQAGISPACANSLWAEMDRANRGSLQRENVLLLLEDNVDPEEVERVERDAANVLNNVLNVFSGAPTAPKPEAKICKRSSFKKLTYTATRQQLGFSVNEAQVDAVLADFPPWDCMYPEDRKSMIGDMKARTVAEGEVIQAEDDPKCPLYVILKGTVDILQPGFIQYSHLENLSAPCLLFADNLVEGTPNVACAKAGTGGDVFLYSLERSVFERSYEPLAIQRQREVEEYQKLLRKVPVVNKLNPELLRCLAAGDAVNRVLMVKDGEAVAVGLTDTDEELELRIYEPLDFFGDITTVKGRFHTASVKAQTDCTVLSIENDIFYSVLRKLETEFRRRSGRSSTVDSSIVSLHSRAKIGDVNGGDQDTRNSLGIAEVVSQNSNIFLSEDSEGINAVSLGLAIPEQEQTLVDQELIERLLQEDTERMREECNLLVEALPVLKDLPKERRQELCSRMVLEIYFPHQAIVLQGEAPDKFYAVESGTVSIEIYLGCGKMQKIGELTSGSFFGEMSIIKHEPRVASIIALTPVYALKAEDFKELLGDLNDAFLEHAESVYSQKTVKSITGEDKHTQLSEEELPRVIHLLSGVHVIKLLSLEELHELAHAFEVMEIREREVIMHEGDPADKFCIVLEGMVSIQKSPGPGKPRKEVAVVKAGEYLGEIGFLNSQPRTASCVAKTKVKLLCLGRAEFDKYLGHLADAFLQQAESAYLTSEAEMPAWLRESKTQGSTQHLHALPDSSDTTEDTGDNAILGSPRTASENAEAKKHQKEKREKKNADSGSDSSVGAGVTSDHEEDEKKKKKKKKVGSKDTAKEKQGSANSKHSRATASISPGDVDRLRELVVGTFKNKYGSLAHAFAEMDINKSDIVDADQEFYAFTKKSNIRGFQKQEIDALFDELCRPIKGRLVVGNLYRNARGVEPTGAEIHLRAVEIYGSALSAFSKVAGLEATGLCTKENFTSLGAEVGVDNDKAEKIWDEYVEGVRSADGRITLSTLIGLMSELTADRDSGSVQEAVLHTESGPPTCTTPEPTLHMGTVHDKTAFGVTEGTGMETAAVNAIAGRHKPSEITDSSNTAVGDDLEGNWPLASITSSMFDTSEPLGLSTLVSTFGSWVSEAFDKRDGDEDEEEEETEANEKAGGGEETVDEKEKRETETGTEVGEMEKENEPAGNLQHSIIHGETVPGSLSQSNIEGGQADAETTQVEVSRVVPSSEGRQGVSGQPAAPASPQTLEEASHGDDSHKDLQVFLHLCGQPKPIRWTPDGFAPTQNEGSKGSHNTGDSMLQQTDPHFLQVPNPEVSTETENLLHSPSEQMSLRQVAENIEMWILDIGSQSFFAKGDESASSSDSFDETTGAPLTGSEGDSAFPLGHTGGSRTLFDYNVGGMNWDSAKLQPGVGSCSHIEGTSPCSSAAAEEQDAEAAPVEGYLHPALPRYGAEDAPTAAQCTPRTRSTDQATEDSSSCQLKTRSGKDIKIDKLHSHRAHRSRRSAKKDKHFETGAAKAGVVQGDFITPLSVSELSELKGGSERLDEKPCAEETFVKEQLLVSGTGEDANPNTTMLGDGNSYESLASMADGELSTEEAAAKEASARSWGNRIWALFGGETAAKRTTAGGDNLMDVVKQTLPFEDPAVVQRDDHRAFPSETSLLLESIKQEPTLQYLSPQQQRYVASLMRRDIFPASTVIVEEGAEPALMWCSSGEFDVSQAGFFGASVLRLLTPGEFFGLEELVSGEKLKCTLTSRQSTSECALWVLDRDIFNDSVKDMLEKRKAFVPVAQSFLHTVPLVRDLQEEEITAVAKACKVERFSEGQTVFKMGFHGDMFCFIYEGEAITQKPQDDGGFLELARQGKGEYFGEMALIRNTRRTASVVAGTELVLFCLDKESFEALLSPLKEKMAAKAASTYKRQDDAPPTESELKPADGAALAPVLVTRDAAEACAKKRTRKNSLALLNYSKIRDQERQSENGESDAPEDKCTARWRLAREPESIHEPPPLCTQGGRSCLKDNNPQGGCRKRKSPVRFDERSLLPSDSSSDED</sequence>
<dbReference type="Gene3D" id="1.10.238.10">
    <property type="entry name" value="EF-hand"/>
    <property type="match status" value="1"/>
</dbReference>
<feature type="compositionally biased region" description="Polar residues" evidence="2">
    <location>
        <begin position="2439"/>
        <end position="2462"/>
    </location>
</feature>
<dbReference type="SUPFAM" id="SSF51206">
    <property type="entry name" value="cAMP-binding domain-like"/>
    <property type="match status" value="6"/>
</dbReference>
<dbReference type="EMBL" id="HG712420">
    <property type="protein sequence ID" value="CDJ50796.1"/>
    <property type="molecule type" value="Genomic_DNA"/>
</dbReference>
<dbReference type="GO" id="GO:0005952">
    <property type="term" value="C:cAMP-dependent protein kinase complex"/>
    <property type="evidence" value="ECO:0007669"/>
    <property type="project" value="InterPro"/>
</dbReference>
<dbReference type="GO" id="GO:0030552">
    <property type="term" value="F:cAMP binding"/>
    <property type="evidence" value="ECO:0007669"/>
    <property type="project" value="TreeGrafter"/>
</dbReference>
<dbReference type="GO" id="GO:0005509">
    <property type="term" value="F:calcium ion binding"/>
    <property type="evidence" value="ECO:0007669"/>
    <property type="project" value="InterPro"/>
</dbReference>
<feature type="domain" description="Cyclic nucleotide-binding" evidence="3">
    <location>
        <begin position="1440"/>
        <end position="1558"/>
    </location>
</feature>
<dbReference type="InterPro" id="IPR018488">
    <property type="entry name" value="cNMP-bd_CS"/>
</dbReference>
<evidence type="ECO:0000313" key="5">
    <source>
        <dbReference type="EMBL" id="CDJ50796.1"/>
    </source>
</evidence>
<evidence type="ECO:0000259" key="3">
    <source>
        <dbReference type="PROSITE" id="PS50042"/>
    </source>
</evidence>
<feature type="region of interest" description="Disordered" evidence="2">
    <location>
        <begin position="2438"/>
        <end position="2494"/>
    </location>
</feature>
<feature type="region of interest" description="Disordered" evidence="2">
    <location>
        <begin position="2259"/>
        <end position="2279"/>
    </location>
</feature>
<proteinExistence type="predicted"/>
<feature type="region of interest" description="Disordered" evidence="2">
    <location>
        <begin position="534"/>
        <end position="565"/>
    </location>
</feature>
<dbReference type="InterPro" id="IPR000595">
    <property type="entry name" value="cNMP-bd_dom"/>
</dbReference>
<feature type="compositionally biased region" description="Low complexity" evidence="2">
    <location>
        <begin position="1"/>
        <end position="20"/>
    </location>
</feature>
<feature type="region of interest" description="Disordered" evidence="2">
    <location>
        <begin position="1"/>
        <end position="55"/>
    </location>
</feature>
<dbReference type="InterPro" id="IPR018490">
    <property type="entry name" value="cNMP-bd_dom_sf"/>
</dbReference>
<feature type="region of interest" description="Disordered" evidence="2">
    <location>
        <begin position="2116"/>
        <end position="2236"/>
    </location>
</feature>
<dbReference type="VEuPathDB" id="ToxoDB:EBH_0086310"/>
<feature type="compositionally biased region" description="Basic and acidic residues" evidence="2">
    <location>
        <begin position="2464"/>
        <end position="2473"/>
    </location>
</feature>
<feature type="coiled-coil region" evidence="1">
    <location>
        <begin position="501"/>
        <end position="528"/>
    </location>
</feature>
<feature type="compositionally biased region" description="Basic and acidic residues" evidence="2">
    <location>
        <begin position="2963"/>
        <end position="2981"/>
    </location>
</feature>
<protein>
    <submittedName>
        <fullName evidence="5">cAMP-dependent protein kinase regulatory subunit, putative</fullName>
    </submittedName>
</protein>
<evidence type="ECO:0000259" key="4">
    <source>
        <dbReference type="PROSITE" id="PS50222"/>
    </source>
</evidence>
<dbReference type="GO" id="GO:0034236">
    <property type="term" value="F:protein kinase A catalytic subunit binding"/>
    <property type="evidence" value="ECO:0007669"/>
    <property type="project" value="TreeGrafter"/>
</dbReference>
<dbReference type="GO" id="GO:0005829">
    <property type="term" value="C:cytosol"/>
    <property type="evidence" value="ECO:0007669"/>
    <property type="project" value="TreeGrafter"/>
</dbReference>
<dbReference type="Pfam" id="PF00027">
    <property type="entry name" value="cNMP_binding"/>
    <property type="match status" value="4"/>
</dbReference>
<reference evidence="5" key="1">
    <citation type="submission" date="2013-10" db="EMBL/GenBank/DDBJ databases">
        <title>Genomic analysis of the causative agents of coccidiosis in chickens.</title>
        <authorList>
            <person name="Reid A.J."/>
            <person name="Blake D."/>
            <person name="Billington K."/>
            <person name="Browne H."/>
            <person name="Dunn M."/>
            <person name="Hung S."/>
            <person name="Kawahara F."/>
            <person name="Miranda-Saavedra D."/>
            <person name="Mourier T."/>
            <person name="Nagra H."/>
            <person name="Otto T.D."/>
            <person name="Rawlings N."/>
            <person name="Sanchez A."/>
            <person name="Sanders M."/>
            <person name="Subramaniam C."/>
            <person name="Tay Y."/>
            <person name="Dear P."/>
            <person name="Doerig C."/>
            <person name="Gruber A."/>
            <person name="Parkinson J."/>
            <person name="Shirley M."/>
            <person name="Wan K.L."/>
            <person name="Berriman M."/>
            <person name="Tomley F."/>
            <person name="Pain A."/>
        </authorList>
    </citation>
    <scope>NUCLEOTIDE SEQUENCE [LARGE SCALE GENOMIC DNA]</scope>
    <source>
        <strain evidence="5">Houghton</strain>
    </source>
</reference>
<dbReference type="PROSITE" id="PS50042">
    <property type="entry name" value="CNMP_BINDING_3"/>
    <property type="match status" value="6"/>
</dbReference>
<feature type="region of interest" description="Disordered" evidence="2">
    <location>
        <begin position="1723"/>
        <end position="1831"/>
    </location>
</feature>
<dbReference type="PANTHER" id="PTHR11635">
    <property type="entry name" value="CAMP-DEPENDENT PROTEIN KINASE REGULATORY CHAIN"/>
    <property type="match status" value="1"/>
</dbReference>
<dbReference type="InterPro" id="IPR002048">
    <property type="entry name" value="EF_hand_dom"/>
</dbReference>
<keyword evidence="6" id="KW-1185">Reference proteome</keyword>
<dbReference type="PROSITE" id="PS50222">
    <property type="entry name" value="EF_HAND_2"/>
    <property type="match status" value="1"/>
</dbReference>
<dbReference type="GO" id="GO:0016301">
    <property type="term" value="F:kinase activity"/>
    <property type="evidence" value="ECO:0007669"/>
    <property type="project" value="UniProtKB-KW"/>
</dbReference>
<feature type="compositionally biased region" description="Basic and acidic residues" evidence="2">
    <location>
        <begin position="1806"/>
        <end position="1815"/>
    </location>
</feature>
<feature type="region of interest" description="Disordered" evidence="2">
    <location>
        <begin position="615"/>
        <end position="637"/>
    </location>
</feature>
<feature type="domain" description="Cyclic nucleotide-binding" evidence="3">
    <location>
        <begin position="1590"/>
        <end position="1695"/>
    </location>
</feature>
<feature type="coiled-coil region" evidence="1">
    <location>
        <begin position="325"/>
        <end position="380"/>
    </location>
</feature>
<dbReference type="Proteomes" id="UP000030750">
    <property type="component" value="Unassembled WGS sequence"/>
</dbReference>
<dbReference type="Gene3D" id="2.60.120.10">
    <property type="entry name" value="Jelly Rolls"/>
    <property type="match status" value="6"/>
</dbReference>
<name>U6LKU1_9EIME</name>
<feature type="compositionally biased region" description="Polar residues" evidence="2">
    <location>
        <begin position="1816"/>
        <end position="1829"/>
    </location>
</feature>
<accession>U6LKU1</accession>
<feature type="compositionally biased region" description="Basic residues" evidence="2">
    <location>
        <begin position="2474"/>
        <end position="2488"/>
    </location>
</feature>
<feature type="compositionally biased region" description="Polar residues" evidence="2">
    <location>
        <begin position="2263"/>
        <end position="2279"/>
    </location>
</feature>
<feature type="domain" description="Cyclic nucleotide-binding" evidence="3">
    <location>
        <begin position="1121"/>
        <end position="1236"/>
    </location>
</feature>
<dbReference type="OrthoDB" id="417078at2759"/>
<feature type="coiled-coil region" evidence="1">
    <location>
        <begin position="92"/>
        <end position="119"/>
    </location>
</feature>
<evidence type="ECO:0000313" key="6">
    <source>
        <dbReference type="Proteomes" id="UP000030750"/>
    </source>
</evidence>
<feature type="coiled-coil region" evidence="1">
    <location>
        <begin position="425"/>
        <end position="459"/>
    </location>
</feature>
<feature type="compositionally biased region" description="Low complexity" evidence="2">
    <location>
        <begin position="3018"/>
        <end position="3028"/>
    </location>
</feature>
<feature type="compositionally biased region" description="Basic and acidic residues" evidence="2">
    <location>
        <begin position="615"/>
        <end position="630"/>
    </location>
</feature>
<dbReference type="GO" id="GO:0004862">
    <property type="term" value="F:cAMP-dependent protein kinase inhibitor activity"/>
    <property type="evidence" value="ECO:0007669"/>
    <property type="project" value="TreeGrafter"/>
</dbReference>
<dbReference type="InterPro" id="IPR011992">
    <property type="entry name" value="EF-hand-dom_pair"/>
</dbReference>
<keyword evidence="1" id="KW-0175">Coiled coil</keyword>
<dbReference type="PANTHER" id="PTHR11635:SF152">
    <property type="entry name" value="CAMP-DEPENDENT PROTEIN KINASE TYPE I REGULATORY SUBUNIT-RELATED"/>
    <property type="match status" value="1"/>
</dbReference>
<dbReference type="PROSITE" id="PS00889">
    <property type="entry name" value="CNMP_BINDING_2"/>
    <property type="match status" value="1"/>
</dbReference>
<feature type="domain" description="Cyclic nucleotide-binding" evidence="3">
    <location>
        <begin position="1257"/>
        <end position="1329"/>
    </location>
</feature>
<dbReference type="InterPro" id="IPR050503">
    <property type="entry name" value="cAMP-dep_PK_reg_su-like"/>
</dbReference>
<feature type="domain" description="EF-hand" evidence="4">
    <location>
        <begin position="920"/>
        <end position="955"/>
    </location>
</feature>
<evidence type="ECO:0000256" key="2">
    <source>
        <dbReference type="SAM" id="MobiDB-lite"/>
    </source>
</evidence>
<feature type="region of interest" description="Disordered" evidence="2">
    <location>
        <begin position="2950"/>
        <end position="3028"/>
    </location>
</feature>
<reference evidence="5" key="2">
    <citation type="submission" date="2013-10" db="EMBL/GenBank/DDBJ databases">
        <authorList>
            <person name="Aslett M."/>
        </authorList>
    </citation>
    <scope>NUCLEOTIDE SEQUENCE [LARGE SCALE GENOMIC DNA]</scope>
    <source>
        <strain evidence="5">Houghton</strain>
    </source>
</reference>